<keyword evidence="2" id="KW-1185">Reference proteome</keyword>
<reference evidence="1" key="1">
    <citation type="submission" date="2023-08" db="EMBL/GenBank/DDBJ databases">
        <title>A de novo genome assembly of Solanum verrucosum Schlechtendal, a Mexican diploid species geographically isolated from the other diploid A-genome species in potato relatives.</title>
        <authorList>
            <person name="Hosaka K."/>
        </authorList>
    </citation>
    <scope>NUCLEOTIDE SEQUENCE</scope>
    <source>
        <tissue evidence="1">Young leaves</tissue>
    </source>
</reference>
<dbReference type="PANTHER" id="PTHR46148:SF58">
    <property type="entry name" value="RETROTRANSPOSON PROTEIN"/>
    <property type="match status" value="1"/>
</dbReference>
<protein>
    <submittedName>
        <fullName evidence="1">Uncharacterized protein</fullName>
    </submittedName>
</protein>
<dbReference type="EMBL" id="CP133618">
    <property type="protein sequence ID" value="WMV37558.1"/>
    <property type="molecule type" value="Genomic_DNA"/>
</dbReference>
<proteinExistence type="predicted"/>
<evidence type="ECO:0000313" key="2">
    <source>
        <dbReference type="Proteomes" id="UP001234989"/>
    </source>
</evidence>
<accession>A0AAF0U1I8</accession>
<gene>
    <name evidence="1" type="ORF">MTR67_030943</name>
</gene>
<evidence type="ECO:0000313" key="1">
    <source>
        <dbReference type="EMBL" id="WMV37558.1"/>
    </source>
</evidence>
<feature type="non-terminal residue" evidence="1">
    <location>
        <position position="109"/>
    </location>
</feature>
<dbReference type="Proteomes" id="UP001234989">
    <property type="component" value="Chromosome 7"/>
</dbReference>
<dbReference type="PANTHER" id="PTHR46148">
    <property type="entry name" value="CHROMO DOMAIN-CONTAINING PROTEIN"/>
    <property type="match status" value="1"/>
</dbReference>
<dbReference type="AlphaFoldDB" id="A0AAF0U1I8"/>
<name>A0AAF0U1I8_SOLVR</name>
<sequence>MKKDVVEFVAQCPNCQQVEHQKPAGLVQEIVILLWKWVAINMDFITGLPRSRRRFDSIRITEELSYEETPIAILDRQVRKLRTKEVASVKVLWRNKNREELTWEGEDGM</sequence>
<organism evidence="1 2">
    <name type="scientific">Solanum verrucosum</name>
    <dbReference type="NCBI Taxonomy" id="315347"/>
    <lineage>
        <taxon>Eukaryota</taxon>
        <taxon>Viridiplantae</taxon>
        <taxon>Streptophyta</taxon>
        <taxon>Embryophyta</taxon>
        <taxon>Tracheophyta</taxon>
        <taxon>Spermatophyta</taxon>
        <taxon>Magnoliopsida</taxon>
        <taxon>eudicotyledons</taxon>
        <taxon>Gunneridae</taxon>
        <taxon>Pentapetalae</taxon>
        <taxon>asterids</taxon>
        <taxon>lamiids</taxon>
        <taxon>Solanales</taxon>
        <taxon>Solanaceae</taxon>
        <taxon>Solanoideae</taxon>
        <taxon>Solaneae</taxon>
        <taxon>Solanum</taxon>
    </lineage>
</organism>